<gene>
    <name evidence="2" type="ORF">Nepgr_022265</name>
</gene>
<keyword evidence="3" id="KW-1185">Reference proteome</keyword>
<comment type="caution">
    <text evidence="2">The sequence shown here is derived from an EMBL/GenBank/DDBJ whole genome shotgun (WGS) entry which is preliminary data.</text>
</comment>
<evidence type="ECO:0008006" key="4">
    <source>
        <dbReference type="Google" id="ProtNLM"/>
    </source>
</evidence>
<feature type="signal peptide" evidence="1">
    <location>
        <begin position="1"/>
        <end position="24"/>
    </location>
</feature>
<evidence type="ECO:0000313" key="2">
    <source>
        <dbReference type="EMBL" id="GMH20424.1"/>
    </source>
</evidence>
<proteinExistence type="predicted"/>
<feature type="chain" id="PRO_5042085755" description="Secreted protein" evidence="1">
    <location>
        <begin position="25"/>
        <end position="82"/>
    </location>
</feature>
<dbReference type="EMBL" id="BSYO01000022">
    <property type="protein sequence ID" value="GMH20424.1"/>
    <property type="molecule type" value="Genomic_DNA"/>
</dbReference>
<dbReference type="Proteomes" id="UP001279734">
    <property type="component" value="Unassembled WGS sequence"/>
</dbReference>
<evidence type="ECO:0000313" key="3">
    <source>
        <dbReference type="Proteomes" id="UP001279734"/>
    </source>
</evidence>
<sequence>MAAPRHTVVVVLNLSVVLSFKCRAAPPQTSPPSFSASPPSFSASSPLFLALPLLSIAVLSSRNTAEMREKPKAYRPIFENLR</sequence>
<accession>A0AAD3T0E9</accession>
<organism evidence="2 3">
    <name type="scientific">Nepenthes gracilis</name>
    <name type="common">Slender pitcher plant</name>
    <dbReference type="NCBI Taxonomy" id="150966"/>
    <lineage>
        <taxon>Eukaryota</taxon>
        <taxon>Viridiplantae</taxon>
        <taxon>Streptophyta</taxon>
        <taxon>Embryophyta</taxon>
        <taxon>Tracheophyta</taxon>
        <taxon>Spermatophyta</taxon>
        <taxon>Magnoliopsida</taxon>
        <taxon>eudicotyledons</taxon>
        <taxon>Gunneridae</taxon>
        <taxon>Pentapetalae</taxon>
        <taxon>Caryophyllales</taxon>
        <taxon>Nepenthaceae</taxon>
        <taxon>Nepenthes</taxon>
    </lineage>
</organism>
<keyword evidence="1" id="KW-0732">Signal</keyword>
<evidence type="ECO:0000256" key="1">
    <source>
        <dbReference type="SAM" id="SignalP"/>
    </source>
</evidence>
<reference evidence="2" key="1">
    <citation type="submission" date="2023-05" db="EMBL/GenBank/DDBJ databases">
        <title>Nepenthes gracilis genome sequencing.</title>
        <authorList>
            <person name="Fukushima K."/>
        </authorList>
    </citation>
    <scope>NUCLEOTIDE SEQUENCE</scope>
    <source>
        <strain evidence="2">SING2019-196</strain>
    </source>
</reference>
<dbReference type="AlphaFoldDB" id="A0AAD3T0E9"/>
<protein>
    <recommendedName>
        <fullName evidence="4">Secreted protein</fullName>
    </recommendedName>
</protein>
<name>A0AAD3T0E9_NEPGR</name>